<dbReference type="eggNOG" id="COG1215">
    <property type="taxonomic scope" value="Bacteria"/>
</dbReference>
<evidence type="ECO:0000313" key="2">
    <source>
        <dbReference type="EMBL" id="EHP47110.1"/>
    </source>
</evidence>
<dbReference type="Proteomes" id="UP000004892">
    <property type="component" value="Unassembled WGS sequence"/>
</dbReference>
<dbReference type="GeneID" id="98069284"/>
<evidence type="ECO:0000259" key="1">
    <source>
        <dbReference type="Pfam" id="PF00535"/>
    </source>
</evidence>
<dbReference type="SUPFAM" id="SSF53448">
    <property type="entry name" value="Nucleotide-diphospho-sugar transferases"/>
    <property type="match status" value="1"/>
</dbReference>
<name>H1DHI1_9BACT</name>
<dbReference type="HOGENOM" id="CLU_033536_9_0_10"/>
<reference evidence="2 3" key="1">
    <citation type="submission" date="2012-01" db="EMBL/GenBank/DDBJ databases">
        <title>The Genome Sequence of Odoribacter laneus YIT 12061.</title>
        <authorList>
            <consortium name="The Broad Institute Genome Sequencing Platform"/>
            <person name="Earl A."/>
            <person name="Ward D."/>
            <person name="Feldgarden M."/>
            <person name="Gevers D."/>
            <person name="Morotomi M."/>
            <person name="Young S.K."/>
            <person name="Zeng Q."/>
            <person name="Gargeya S."/>
            <person name="Fitzgerald M."/>
            <person name="Haas B."/>
            <person name="Abouelleil A."/>
            <person name="Alvarado L."/>
            <person name="Arachchi H.M."/>
            <person name="Berlin A."/>
            <person name="Chapman S.B."/>
            <person name="Gearin G."/>
            <person name="Goldberg J."/>
            <person name="Griggs A."/>
            <person name="Gujja S."/>
            <person name="Hansen M."/>
            <person name="Heiman D."/>
            <person name="Howarth C."/>
            <person name="Larimer J."/>
            <person name="Lui A."/>
            <person name="MacDonald P.J.P."/>
            <person name="McCowen C."/>
            <person name="Montmayeur A."/>
            <person name="Murphy C."/>
            <person name="Neiman D."/>
            <person name="Pearson M."/>
            <person name="Priest M."/>
            <person name="Roberts A."/>
            <person name="Saif S."/>
            <person name="Shea T."/>
            <person name="Sisk P."/>
            <person name="Stolte C."/>
            <person name="Sykes S."/>
            <person name="Wortman J."/>
            <person name="Nusbaum C."/>
            <person name="Birren B."/>
        </authorList>
    </citation>
    <scope>NUCLEOTIDE SEQUENCE [LARGE SCALE GENOMIC DNA]</scope>
    <source>
        <strain evidence="2 3">YIT 12061</strain>
    </source>
</reference>
<feature type="domain" description="Glycosyltransferase 2-like" evidence="1">
    <location>
        <begin position="6"/>
        <end position="176"/>
    </location>
</feature>
<dbReference type="InterPro" id="IPR001173">
    <property type="entry name" value="Glyco_trans_2-like"/>
</dbReference>
<dbReference type="InterPro" id="IPR029044">
    <property type="entry name" value="Nucleotide-diphossugar_trans"/>
</dbReference>
<accession>H1DHI1</accession>
<sequence length="243" mass="28063">MPKKICIIVPCYNEASRLAVEIYLNFLRENAEMDICFVNDGSSDGTDKVLENMQSLCPERILLLNKEQNQGKAEAVRSGIEWVLEKGWYGRVGFMDADLATPLAEVCRLAKVLETEKNTAVVIGSRIKRMGVKVSRNLWRHYMGRVFATIVSILFRLNAYDTQCGAKIFTVPVAREIFAQTFHSPWLFDVELLLRIRQRHPDYNVIVKEIPLDVWEEKGGSKIRFSHLLKMPFELCAIYRKYR</sequence>
<dbReference type="AlphaFoldDB" id="H1DHI1"/>
<dbReference type="RefSeq" id="WP_009136865.1">
    <property type="nucleotide sequence ID" value="NZ_JH594596.1"/>
</dbReference>
<dbReference type="Gene3D" id="3.90.550.10">
    <property type="entry name" value="Spore Coat Polysaccharide Biosynthesis Protein SpsA, Chain A"/>
    <property type="match status" value="1"/>
</dbReference>
<dbReference type="Pfam" id="PF00535">
    <property type="entry name" value="Glycos_transf_2"/>
    <property type="match status" value="1"/>
</dbReference>
<proteinExistence type="predicted"/>
<dbReference type="PANTHER" id="PTHR10859">
    <property type="entry name" value="GLYCOSYL TRANSFERASE"/>
    <property type="match status" value="1"/>
</dbReference>
<keyword evidence="3" id="KW-1185">Reference proteome</keyword>
<dbReference type="EMBL" id="ADMC01000023">
    <property type="protein sequence ID" value="EHP47110.1"/>
    <property type="molecule type" value="Genomic_DNA"/>
</dbReference>
<dbReference type="PATRIC" id="fig|742817.3.peg.1834"/>
<evidence type="ECO:0000313" key="3">
    <source>
        <dbReference type="Proteomes" id="UP000004892"/>
    </source>
</evidence>
<gene>
    <name evidence="2" type="ORF">HMPREF9449_01717</name>
</gene>
<dbReference type="PANTHER" id="PTHR10859:SF91">
    <property type="entry name" value="DOLICHYL-PHOSPHATE BETA-GLUCOSYLTRANSFERASE"/>
    <property type="match status" value="1"/>
</dbReference>
<protein>
    <recommendedName>
        <fullName evidence="1">Glycosyltransferase 2-like domain-containing protein</fullName>
    </recommendedName>
</protein>
<dbReference type="STRING" id="742817.HMPREF9449_01717"/>
<dbReference type="GO" id="GO:0006487">
    <property type="term" value="P:protein N-linked glycosylation"/>
    <property type="evidence" value="ECO:0007669"/>
    <property type="project" value="TreeGrafter"/>
</dbReference>
<organism evidence="2 3">
    <name type="scientific">Odoribacter laneus YIT 12061</name>
    <dbReference type="NCBI Taxonomy" id="742817"/>
    <lineage>
        <taxon>Bacteria</taxon>
        <taxon>Pseudomonadati</taxon>
        <taxon>Bacteroidota</taxon>
        <taxon>Bacteroidia</taxon>
        <taxon>Bacteroidales</taxon>
        <taxon>Odoribacteraceae</taxon>
        <taxon>Odoribacter</taxon>
    </lineage>
</organism>
<comment type="caution">
    <text evidence="2">The sequence shown here is derived from an EMBL/GenBank/DDBJ whole genome shotgun (WGS) entry which is preliminary data.</text>
</comment>